<dbReference type="PANTHER" id="PTHR12526:SF630">
    <property type="entry name" value="GLYCOSYLTRANSFERASE"/>
    <property type="match status" value="1"/>
</dbReference>
<comment type="caution">
    <text evidence="3">The sequence shown here is derived from an EMBL/GenBank/DDBJ whole genome shotgun (WGS) entry which is preliminary data.</text>
</comment>
<evidence type="ECO:0000313" key="3">
    <source>
        <dbReference type="EMBL" id="EEX18497.1"/>
    </source>
</evidence>
<protein>
    <submittedName>
        <fullName evidence="3">Glycosyltransferase, group 1 family protein</fullName>
        <ecNumber evidence="3">2.4.-.-</ecNumber>
    </submittedName>
</protein>
<keyword evidence="4" id="KW-1185">Reference proteome</keyword>
<dbReference type="RefSeq" id="WP_004383363.1">
    <property type="nucleotide sequence ID" value="NZ_GG698714.1"/>
</dbReference>
<dbReference type="EC" id="2.4.-.-" evidence="3"/>
<keyword evidence="3" id="KW-0328">Glycosyltransferase</keyword>
<dbReference type="GO" id="GO:0016757">
    <property type="term" value="F:glycosyltransferase activity"/>
    <property type="evidence" value="ECO:0007669"/>
    <property type="project" value="UniProtKB-KW"/>
</dbReference>
<dbReference type="Pfam" id="PF00534">
    <property type="entry name" value="Glycos_transf_1"/>
    <property type="match status" value="1"/>
</dbReference>
<dbReference type="STRING" id="649761.HMPREF0973_01693"/>
<feature type="domain" description="Glycosyltransferase subfamily 4-like N-terminal" evidence="2">
    <location>
        <begin position="12"/>
        <end position="176"/>
    </location>
</feature>
<dbReference type="eggNOG" id="COG0438">
    <property type="taxonomic scope" value="Bacteria"/>
</dbReference>
<gene>
    <name evidence="3" type="ORF">HMPREF0973_01693</name>
</gene>
<dbReference type="SUPFAM" id="SSF53756">
    <property type="entry name" value="UDP-Glycosyltransferase/glycogen phosphorylase"/>
    <property type="match status" value="1"/>
</dbReference>
<dbReference type="Gene3D" id="3.40.50.2000">
    <property type="entry name" value="Glycogen Phosphorylase B"/>
    <property type="match status" value="2"/>
</dbReference>
<proteinExistence type="predicted"/>
<dbReference type="EMBL" id="ACVA01000036">
    <property type="protein sequence ID" value="EEX18497.1"/>
    <property type="molecule type" value="Genomic_DNA"/>
</dbReference>
<feature type="domain" description="Glycosyl transferase family 1" evidence="1">
    <location>
        <begin position="191"/>
        <end position="341"/>
    </location>
</feature>
<organism evidence="3 4">
    <name type="scientific">Prevotella veroralis F0319</name>
    <dbReference type="NCBI Taxonomy" id="649761"/>
    <lineage>
        <taxon>Bacteria</taxon>
        <taxon>Pseudomonadati</taxon>
        <taxon>Bacteroidota</taxon>
        <taxon>Bacteroidia</taxon>
        <taxon>Bacteroidales</taxon>
        <taxon>Prevotellaceae</taxon>
        <taxon>Prevotella</taxon>
    </lineage>
</organism>
<dbReference type="PANTHER" id="PTHR12526">
    <property type="entry name" value="GLYCOSYLTRANSFERASE"/>
    <property type="match status" value="1"/>
</dbReference>
<dbReference type="HOGENOM" id="CLU_009583_0_1_10"/>
<dbReference type="AlphaFoldDB" id="C9MPZ4"/>
<sequence length="371" mass="41860">MRILQVITSLDMGGAETLVVNLIPRLQALGNTVDLCIFKSTETPLTQKLKRESPETKIYALGHGVYNPLYILKLVKIMKNYDIVHTHNSSPQLFVAIANLFCSQKLVSTEHTTSNRKREWKWYAPIESWMYGQYNHVICISQIAEDKLREYMGGVWLDKTNPQYKQISTINNGVDVKAISDATPDNALLSLKEQRKAILMVAGFRDAKDQDTVVKALGLLNNNDFEVWFAGVGIRQEIVKQLAESLDVSDRVRFLGLRTDIPNVLRAADIIVMSSHWEGLSLSNVEGMSAHKPFIASDVNGLKEVTNGYGILFPHEDAKALAEEINRLTSDEAYYDEIAEHCYNRALEFDISKMVNGYNKVYNDVISNGKR</sequence>
<accession>C9MPZ4</accession>
<name>C9MPZ4_9BACT</name>
<dbReference type="Pfam" id="PF13439">
    <property type="entry name" value="Glyco_transf_4"/>
    <property type="match status" value="1"/>
</dbReference>
<dbReference type="CDD" id="cd03801">
    <property type="entry name" value="GT4_PimA-like"/>
    <property type="match status" value="1"/>
</dbReference>
<reference evidence="3 4" key="1">
    <citation type="submission" date="2009-09" db="EMBL/GenBank/DDBJ databases">
        <authorList>
            <person name="Weinstock G."/>
            <person name="Sodergren E."/>
            <person name="Clifton S."/>
            <person name="Fulton L."/>
            <person name="Fulton B."/>
            <person name="Courtney L."/>
            <person name="Fronick C."/>
            <person name="Harrison M."/>
            <person name="Strong C."/>
            <person name="Farmer C."/>
            <person name="Delahaunty K."/>
            <person name="Markovic C."/>
            <person name="Hall O."/>
            <person name="Minx P."/>
            <person name="Tomlinson C."/>
            <person name="Mitreva M."/>
            <person name="Nelson J."/>
            <person name="Hou S."/>
            <person name="Wollam A."/>
            <person name="Pepin K.H."/>
            <person name="Johnson M."/>
            <person name="Bhonagiri V."/>
            <person name="Nash W.E."/>
            <person name="Warren W."/>
            <person name="Chinwalla A."/>
            <person name="Mardis E.R."/>
            <person name="Wilson R.K."/>
        </authorList>
    </citation>
    <scope>NUCLEOTIDE SEQUENCE [LARGE SCALE GENOMIC DNA]</scope>
    <source>
        <strain evidence="3 4">F0319</strain>
    </source>
</reference>
<dbReference type="Proteomes" id="UP000003327">
    <property type="component" value="Unassembled WGS sequence"/>
</dbReference>
<dbReference type="InterPro" id="IPR001296">
    <property type="entry name" value="Glyco_trans_1"/>
</dbReference>
<evidence type="ECO:0000259" key="1">
    <source>
        <dbReference type="Pfam" id="PF00534"/>
    </source>
</evidence>
<dbReference type="OrthoDB" id="7560678at2"/>
<keyword evidence="3" id="KW-0808">Transferase</keyword>
<evidence type="ECO:0000259" key="2">
    <source>
        <dbReference type="Pfam" id="PF13439"/>
    </source>
</evidence>
<evidence type="ECO:0000313" key="4">
    <source>
        <dbReference type="Proteomes" id="UP000003327"/>
    </source>
</evidence>
<dbReference type="InterPro" id="IPR028098">
    <property type="entry name" value="Glyco_trans_4-like_N"/>
</dbReference>